<keyword evidence="3" id="KW-1133">Transmembrane helix</keyword>
<evidence type="ECO:0000313" key="5">
    <source>
        <dbReference type="Proteomes" id="UP000000954"/>
    </source>
</evidence>
<dbReference type="AlphaFoldDB" id="C7MMK2"/>
<dbReference type="KEGG" id="ccu:Ccur_04190"/>
<gene>
    <name evidence="4" type="ordered locus">Ccur_04190</name>
</gene>
<accession>C7MMK2</accession>
<evidence type="ECO:0000313" key="4">
    <source>
        <dbReference type="EMBL" id="ACU94142.1"/>
    </source>
</evidence>
<dbReference type="InterPro" id="IPR005754">
    <property type="entry name" value="Sortase"/>
</dbReference>
<reference evidence="4 5" key="1">
    <citation type="journal article" date="2009" name="Stand. Genomic Sci.">
        <title>Complete genome sequence of Cryptobacterium curtum type strain (12-3).</title>
        <authorList>
            <person name="Mavrommatis K."/>
            <person name="Pukall R."/>
            <person name="Rohde C."/>
            <person name="Chen F."/>
            <person name="Sims D."/>
            <person name="Brettin T."/>
            <person name="Kuske C."/>
            <person name="Detter J.C."/>
            <person name="Han C."/>
            <person name="Lapidus A."/>
            <person name="Copeland A."/>
            <person name="Glavina Del Rio T."/>
            <person name="Nolan M."/>
            <person name="Lucas S."/>
            <person name="Tice H."/>
            <person name="Cheng J.F."/>
            <person name="Bruce D."/>
            <person name="Goodwin L."/>
            <person name="Pitluck S."/>
            <person name="Ovchinnikova G."/>
            <person name="Pati A."/>
            <person name="Ivanova N."/>
            <person name="Chen A."/>
            <person name="Palaniappan K."/>
            <person name="Chain P."/>
            <person name="D'haeseleer P."/>
            <person name="Goker M."/>
            <person name="Bristow J."/>
            <person name="Eisen J.A."/>
            <person name="Markowitz V."/>
            <person name="Hugenholtz P."/>
            <person name="Rohde M."/>
            <person name="Klenk H.P."/>
            <person name="Kyrpides N.C."/>
        </authorList>
    </citation>
    <scope>NUCLEOTIDE SEQUENCE [LARGE SCALE GENOMIC DNA]</scope>
    <source>
        <strain evidence="5">ATCC 700683 / DSM 15641 / 12-3</strain>
    </source>
</reference>
<dbReference type="EMBL" id="CP001682">
    <property type="protein sequence ID" value="ACU94142.1"/>
    <property type="molecule type" value="Genomic_DNA"/>
</dbReference>
<dbReference type="STRING" id="469378.Ccur_04190"/>
<evidence type="ECO:0000256" key="1">
    <source>
        <dbReference type="ARBA" id="ARBA00022801"/>
    </source>
</evidence>
<feature type="transmembrane region" description="Helical" evidence="3">
    <location>
        <begin position="23"/>
        <end position="48"/>
    </location>
</feature>
<dbReference type="eggNOG" id="COG4509">
    <property type="taxonomic scope" value="Bacteria"/>
</dbReference>
<dbReference type="Proteomes" id="UP000000954">
    <property type="component" value="Chromosome"/>
</dbReference>
<sequence length="282" mass="31470">MKHAAHAAIAPAAPKAKKPRRRLLWRIIFWLALIVFIGSAGVLGFYLYSYWSADRGYQDIAAQALTSVSAQDMPADADATELADMTVDWDYLRSLNPDIVAWVVIPDTRVNYPVVQGHDNEEYLHKDFSQKEDFGARGGAIFLEASNSPDFSDENNVLYGHHMRDGSMFACLSKDFVNGDFFDAHRTFYVLTPEKNYKLQAFSLVLTNGWDEIVQTRFGTDDQRSAYIKDKEQRSVVAPAGGMPDPASITQLFTLSTCDYQETNGRAVLFSSVVDTVTPSNA</sequence>
<dbReference type="SUPFAM" id="SSF63817">
    <property type="entry name" value="Sortase"/>
    <property type="match status" value="1"/>
</dbReference>
<dbReference type="HOGENOM" id="CLU_034078_3_0_11"/>
<dbReference type="NCBIfam" id="TIGR03064">
    <property type="entry name" value="sortase_srtB"/>
    <property type="match status" value="1"/>
</dbReference>
<evidence type="ECO:0000256" key="3">
    <source>
        <dbReference type="SAM" id="Phobius"/>
    </source>
</evidence>
<keyword evidence="3" id="KW-0812">Transmembrane</keyword>
<feature type="active site" description="Proton donor/acceptor" evidence="2">
    <location>
        <position position="161"/>
    </location>
</feature>
<organism evidence="4 5">
    <name type="scientific">Cryptobacterium curtum (strain ATCC 700683 / DSM 15641 / CCUG 43107 / 12-3)</name>
    <dbReference type="NCBI Taxonomy" id="469378"/>
    <lineage>
        <taxon>Bacteria</taxon>
        <taxon>Bacillati</taxon>
        <taxon>Actinomycetota</taxon>
        <taxon>Coriobacteriia</taxon>
        <taxon>Eggerthellales</taxon>
        <taxon>Eggerthellaceae</taxon>
        <taxon>Cryptobacterium</taxon>
    </lineage>
</organism>
<dbReference type="GO" id="GO:0016787">
    <property type="term" value="F:hydrolase activity"/>
    <property type="evidence" value="ECO:0007669"/>
    <property type="project" value="UniProtKB-KW"/>
</dbReference>
<protein>
    <submittedName>
        <fullName evidence="4">Sortase, SrtB family</fullName>
    </submittedName>
</protein>
<dbReference type="RefSeq" id="WP_012802830.1">
    <property type="nucleotide sequence ID" value="NC_013170.1"/>
</dbReference>
<dbReference type="MEROPS" id="C60.002"/>
<dbReference type="Gene3D" id="2.40.260.10">
    <property type="entry name" value="Sortase"/>
    <property type="match status" value="1"/>
</dbReference>
<keyword evidence="1" id="KW-0378">Hydrolase</keyword>
<keyword evidence="5" id="KW-1185">Reference proteome</keyword>
<evidence type="ECO:0000256" key="2">
    <source>
        <dbReference type="PIRSR" id="PIRSR605754-1"/>
    </source>
</evidence>
<dbReference type="InterPro" id="IPR009835">
    <property type="entry name" value="SrtB"/>
</dbReference>
<keyword evidence="3" id="KW-0472">Membrane</keyword>
<feature type="active site" description="Acyl-thioester intermediate" evidence="2">
    <location>
        <position position="258"/>
    </location>
</feature>
<name>C7MMK2_CRYCD</name>
<dbReference type="Pfam" id="PF04203">
    <property type="entry name" value="Sortase"/>
    <property type="match status" value="1"/>
</dbReference>
<dbReference type="InterPro" id="IPR023365">
    <property type="entry name" value="Sortase_dom-sf"/>
</dbReference>
<dbReference type="CDD" id="cd05826">
    <property type="entry name" value="Sortase_B"/>
    <property type="match status" value="1"/>
</dbReference>
<proteinExistence type="predicted"/>